<evidence type="ECO:0000313" key="3">
    <source>
        <dbReference type="Proteomes" id="UP000749471"/>
    </source>
</evidence>
<keyword evidence="3" id="KW-1185">Reference proteome</keyword>
<name>A0ABS6E519_9FIRM</name>
<proteinExistence type="predicted"/>
<dbReference type="Proteomes" id="UP000749471">
    <property type="component" value="Unassembled WGS sequence"/>
</dbReference>
<keyword evidence="1" id="KW-0175">Coiled coil</keyword>
<sequence>MLKIRNKEEVLKEYINRYPELDNFVLDELSKEYDRYKNLLKNADSKEEALQIFDEEIEKNEKRYKDNALMKCLEGSPHNQFMDILANYGLIVFFRDNMIE</sequence>
<reference evidence="2 3" key="1">
    <citation type="submission" date="2021-06" db="EMBL/GenBank/DDBJ databases">
        <authorList>
            <person name="Sun Q."/>
            <person name="Li D."/>
        </authorList>
    </citation>
    <scope>NUCLEOTIDE SEQUENCE [LARGE SCALE GENOMIC DNA]</scope>
    <source>
        <strain evidence="2 3">MSJ-40</strain>
    </source>
</reference>
<organism evidence="2 3">
    <name type="scientific">Tissierella simiarum</name>
    <dbReference type="NCBI Taxonomy" id="2841534"/>
    <lineage>
        <taxon>Bacteria</taxon>
        <taxon>Bacillati</taxon>
        <taxon>Bacillota</taxon>
        <taxon>Tissierellia</taxon>
        <taxon>Tissierellales</taxon>
        <taxon>Tissierellaceae</taxon>
        <taxon>Tissierella</taxon>
    </lineage>
</organism>
<accession>A0ABS6E519</accession>
<evidence type="ECO:0000256" key="1">
    <source>
        <dbReference type="SAM" id="Coils"/>
    </source>
</evidence>
<comment type="caution">
    <text evidence="2">The sequence shown here is derived from an EMBL/GenBank/DDBJ whole genome shotgun (WGS) entry which is preliminary data.</text>
</comment>
<feature type="coiled-coil region" evidence="1">
    <location>
        <begin position="26"/>
        <end position="63"/>
    </location>
</feature>
<protein>
    <submittedName>
        <fullName evidence="2">Uncharacterized protein</fullName>
    </submittedName>
</protein>
<gene>
    <name evidence="2" type="ORF">KQI42_08345</name>
</gene>
<dbReference type="EMBL" id="JAHLPM010000006">
    <property type="protein sequence ID" value="MBU5438014.1"/>
    <property type="molecule type" value="Genomic_DNA"/>
</dbReference>
<dbReference type="RefSeq" id="WP_216518741.1">
    <property type="nucleotide sequence ID" value="NZ_JAHLPM010000006.1"/>
</dbReference>
<evidence type="ECO:0000313" key="2">
    <source>
        <dbReference type="EMBL" id="MBU5438014.1"/>
    </source>
</evidence>